<dbReference type="PROSITE" id="PS50850">
    <property type="entry name" value="MFS"/>
    <property type="match status" value="1"/>
</dbReference>
<feature type="transmembrane region" description="Helical" evidence="7">
    <location>
        <begin position="346"/>
        <end position="368"/>
    </location>
</feature>
<evidence type="ECO:0000259" key="8">
    <source>
        <dbReference type="PROSITE" id="PS50850"/>
    </source>
</evidence>
<keyword evidence="2" id="KW-0813">Transport</keyword>
<dbReference type="AlphaFoldDB" id="A0A163JL21"/>
<protein>
    <recommendedName>
        <fullName evidence="8">Major facilitator superfamily (MFS) profile domain-containing protein</fullName>
    </recommendedName>
</protein>
<feature type="region of interest" description="Disordered" evidence="6">
    <location>
        <begin position="180"/>
        <end position="215"/>
    </location>
</feature>
<keyword evidence="10" id="KW-1185">Reference proteome</keyword>
<comment type="subcellular location">
    <subcellularLocation>
        <location evidence="1">Membrane</location>
        <topology evidence="1">Multi-pass membrane protein</topology>
    </subcellularLocation>
</comment>
<evidence type="ECO:0000256" key="5">
    <source>
        <dbReference type="ARBA" id="ARBA00023136"/>
    </source>
</evidence>
<evidence type="ECO:0000256" key="6">
    <source>
        <dbReference type="SAM" id="MobiDB-lite"/>
    </source>
</evidence>
<dbReference type="GO" id="GO:0016020">
    <property type="term" value="C:membrane"/>
    <property type="evidence" value="ECO:0007669"/>
    <property type="project" value="UniProtKB-SubCell"/>
</dbReference>
<dbReference type="InterPro" id="IPR020846">
    <property type="entry name" value="MFS_dom"/>
</dbReference>
<dbReference type="PANTHER" id="PTHR23504">
    <property type="entry name" value="MAJOR FACILITATOR SUPERFAMILY DOMAIN-CONTAINING PROTEIN 10"/>
    <property type="match status" value="1"/>
</dbReference>
<feature type="transmembrane region" description="Helical" evidence="7">
    <location>
        <begin position="233"/>
        <end position="254"/>
    </location>
</feature>
<feature type="transmembrane region" description="Helical" evidence="7">
    <location>
        <begin position="428"/>
        <end position="445"/>
    </location>
</feature>
<gene>
    <name evidence="9" type="primary">ABSGL_09509.1 scaffold 11342</name>
</gene>
<evidence type="ECO:0000313" key="9">
    <source>
        <dbReference type="EMBL" id="SAM03666.1"/>
    </source>
</evidence>
<keyword evidence="4 7" id="KW-1133">Transmembrane helix</keyword>
<dbReference type="OrthoDB" id="419616at2759"/>
<dbReference type="PANTHER" id="PTHR23504:SF15">
    <property type="entry name" value="MAJOR FACILITATOR SUPERFAMILY (MFS) PROFILE DOMAIN-CONTAINING PROTEIN"/>
    <property type="match status" value="1"/>
</dbReference>
<feature type="transmembrane region" description="Helical" evidence="7">
    <location>
        <begin position="274"/>
        <end position="297"/>
    </location>
</feature>
<evidence type="ECO:0000256" key="3">
    <source>
        <dbReference type="ARBA" id="ARBA00022692"/>
    </source>
</evidence>
<feature type="compositionally biased region" description="Polar residues" evidence="6">
    <location>
        <begin position="196"/>
        <end position="215"/>
    </location>
</feature>
<keyword evidence="5 7" id="KW-0472">Membrane</keyword>
<dbReference type="InterPro" id="IPR011701">
    <property type="entry name" value="MFS"/>
</dbReference>
<feature type="transmembrane region" description="Helical" evidence="7">
    <location>
        <begin position="389"/>
        <end position="416"/>
    </location>
</feature>
<dbReference type="Gene3D" id="1.20.1250.20">
    <property type="entry name" value="MFS general substrate transporter like domains"/>
    <property type="match status" value="1"/>
</dbReference>
<evidence type="ECO:0000256" key="1">
    <source>
        <dbReference type="ARBA" id="ARBA00004141"/>
    </source>
</evidence>
<feature type="transmembrane region" description="Helical" evidence="7">
    <location>
        <begin position="69"/>
        <end position="94"/>
    </location>
</feature>
<name>A0A163JL21_ABSGL</name>
<dbReference type="OMA" id="TFFAGMQ"/>
<evidence type="ECO:0000256" key="4">
    <source>
        <dbReference type="ARBA" id="ARBA00022989"/>
    </source>
</evidence>
<dbReference type="Proteomes" id="UP000078561">
    <property type="component" value="Unassembled WGS sequence"/>
</dbReference>
<dbReference type="InParanoid" id="A0A163JL21"/>
<keyword evidence="3 7" id="KW-0812">Transmembrane</keyword>
<dbReference type="InterPro" id="IPR036259">
    <property type="entry name" value="MFS_trans_sf"/>
</dbReference>
<sequence length="461" mass="50913">MTDSAPYLKWQLAIIYACRFAMVRDLNVADDESQVGYYVGLLTSVFSAAQFISAIPWGLLSDRFGRKPIILIGLSSTTISMLLFGLSSSFAFAITVKFVSGLMITFGLGTTVGVFIGGSLYNPVGMFPRLFDHHDNLKLFLTHYPAFLPCFVAAIISAIGWLLGLLFLKETLVAPTPHLDHEQDHETAPLLDTTPKHQSSATYSTLPDQRQSSNAESRLVPSVDIYSKLKKSLTGPVVFICLTYGMVAFQNVFYDTLFVIWSPSDIDQGGIGLAFFQTALILTISGIVTLVTQLIFFHHLVRYFGTLTLYHWTLLISTMVFFTQGFVRLIYDLPLGHALNPNSSVVVWVVWSVAMLEMVVKTICQTILMTSSVMLTNDAAPTFDSLGTINGFALCVAALTRALGPVLCGLIWSLSISGTIVPILLRPYITWWSLSLVSVGTFLLFQRFKLRYDQQAALTSQ</sequence>
<feature type="transmembrane region" description="Helical" evidence="7">
    <location>
        <begin position="309"/>
        <end position="331"/>
    </location>
</feature>
<organism evidence="9">
    <name type="scientific">Absidia glauca</name>
    <name type="common">Pin mould</name>
    <dbReference type="NCBI Taxonomy" id="4829"/>
    <lineage>
        <taxon>Eukaryota</taxon>
        <taxon>Fungi</taxon>
        <taxon>Fungi incertae sedis</taxon>
        <taxon>Mucoromycota</taxon>
        <taxon>Mucoromycotina</taxon>
        <taxon>Mucoromycetes</taxon>
        <taxon>Mucorales</taxon>
        <taxon>Cunninghamellaceae</taxon>
        <taxon>Absidia</taxon>
    </lineage>
</organism>
<dbReference type="GO" id="GO:0022857">
    <property type="term" value="F:transmembrane transporter activity"/>
    <property type="evidence" value="ECO:0007669"/>
    <property type="project" value="InterPro"/>
</dbReference>
<evidence type="ECO:0000256" key="2">
    <source>
        <dbReference type="ARBA" id="ARBA00022448"/>
    </source>
</evidence>
<evidence type="ECO:0000313" key="10">
    <source>
        <dbReference type="Proteomes" id="UP000078561"/>
    </source>
</evidence>
<accession>A0A163JL21</accession>
<dbReference type="SUPFAM" id="SSF103473">
    <property type="entry name" value="MFS general substrate transporter"/>
    <property type="match status" value="1"/>
</dbReference>
<feature type="transmembrane region" description="Helical" evidence="7">
    <location>
        <begin position="101"/>
        <end position="121"/>
    </location>
</feature>
<feature type="domain" description="Major facilitator superfamily (MFS) profile" evidence="8">
    <location>
        <begin position="1"/>
        <end position="450"/>
    </location>
</feature>
<dbReference type="EMBL" id="LT554228">
    <property type="protein sequence ID" value="SAM03666.1"/>
    <property type="molecule type" value="Genomic_DNA"/>
</dbReference>
<feature type="transmembrane region" description="Helical" evidence="7">
    <location>
        <begin position="35"/>
        <end position="57"/>
    </location>
</feature>
<dbReference type="Pfam" id="PF07690">
    <property type="entry name" value="MFS_1"/>
    <property type="match status" value="1"/>
</dbReference>
<feature type="transmembrane region" description="Helical" evidence="7">
    <location>
        <begin position="146"/>
        <end position="168"/>
    </location>
</feature>
<reference evidence="9" key="1">
    <citation type="submission" date="2016-04" db="EMBL/GenBank/DDBJ databases">
        <authorList>
            <person name="Evans L.H."/>
            <person name="Alamgir A."/>
            <person name="Owens N."/>
            <person name="Weber N.D."/>
            <person name="Virtaneva K."/>
            <person name="Barbian K."/>
            <person name="Babar A."/>
            <person name="Rosenke K."/>
        </authorList>
    </citation>
    <scope>NUCLEOTIDE SEQUENCE [LARGE SCALE GENOMIC DNA]</scope>
    <source>
        <strain evidence="9">CBS 101.48</strain>
    </source>
</reference>
<proteinExistence type="predicted"/>
<evidence type="ECO:0000256" key="7">
    <source>
        <dbReference type="SAM" id="Phobius"/>
    </source>
</evidence>